<keyword evidence="2" id="KW-1185">Reference proteome</keyword>
<organism evidence="1 2">
    <name type="scientific">Marinigracilibium pacificum</name>
    <dbReference type="NCBI Taxonomy" id="2729599"/>
    <lineage>
        <taxon>Bacteria</taxon>
        <taxon>Pseudomonadati</taxon>
        <taxon>Bacteroidota</taxon>
        <taxon>Cytophagia</taxon>
        <taxon>Cytophagales</taxon>
        <taxon>Flammeovirgaceae</taxon>
        <taxon>Marinigracilibium</taxon>
    </lineage>
</organism>
<dbReference type="RefSeq" id="WP_169681928.1">
    <property type="nucleotide sequence ID" value="NZ_JABBNU010000007.1"/>
</dbReference>
<protein>
    <submittedName>
        <fullName evidence="1">Uncharacterized protein</fullName>
    </submittedName>
</protein>
<dbReference type="InterPro" id="IPR032871">
    <property type="entry name" value="AHH_dom_containing"/>
</dbReference>
<name>A0A848J1G5_9BACT</name>
<dbReference type="Pfam" id="PF14412">
    <property type="entry name" value="AHH"/>
    <property type="match status" value="1"/>
</dbReference>
<evidence type="ECO:0000313" key="2">
    <source>
        <dbReference type="Proteomes" id="UP000559010"/>
    </source>
</evidence>
<dbReference type="AlphaFoldDB" id="A0A848J1G5"/>
<dbReference type="Proteomes" id="UP000559010">
    <property type="component" value="Unassembled WGS sequence"/>
</dbReference>
<comment type="caution">
    <text evidence="1">The sequence shown here is derived from an EMBL/GenBank/DDBJ whole genome shotgun (WGS) entry which is preliminary data.</text>
</comment>
<proteinExistence type="predicted"/>
<evidence type="ECO:0000313" key="1">
    <source>
        <dbReference type="EMBL" id="NMM49188.1"/>
    </source>
</evidence>
<reference evidence="1 2" key="1">
    <citation type="submission" date="2020-04" db="EMBL/GenBank/DDBJ databases">
        <title>Flammeovirgaceae bacterium KN852 isolated from deep sea.</title>
        <authorList>
            <person name="Zhang D.-C."/>
        </authorList>
    </citation>
    <scope>NUCLEOTIDE SEQUENCE [LARGE SCALE GENOMIC DNA]</scope>
    <source>
        <strain evidence="1 2">KN852</strain>
    </source>
</reference>
<accession>A0A848J1G5</accession>
<sequence length="315" mass="35624">MTKGAKTFDDLGKQLSKNLRFKKFRIRVEKRRFKLEGEVNPWVLLASGEVKFVDQKDLTRKSGSRLGDNVIYKPKGAAKGRKATVIGEKNVGGKGSDFVERYRGDKKAGKELYGDLMSKEGKSARKQHIKGESGKTYDEYLALYGKKVANTIENRHKLASGMGKKPYAKPGFDDFNAHHRIPVEAIEKSDLLREAIEKGFKFNSDVNGSWVRRYSNKSRTHPDTGKILASPEGIHASHKTYNRQVIKKLNEIESRGYDPDKVVEIVESLSKRLGKKIDNPMEANELFVKKELARGRSLDEILKDPGYKIINDIVL</sequence>
<dbReference type="EMBL" id="JABBNU010000007">
    <property type="protein sequence ID" value="NMM49188.1"/>
    <property type="molecule type" value="Genomic_DNA"/>
</dbReference>
<gene>
    <name evidence="1" type="ORF">HH304_12325</name>
</gene>